<keyword evidence="2" id="KW-1185">Reference proteome</keyword>
<dbReference type="AlphaFoldDB" id="A0AA39CL49"/>
<dbReference type="Proteomes" id="UP001172673">
    <property type="component" value="Unassembled WGS sequence"/>
</dbReference>
<evidence type="ECO:0000313" key="1">
    <source>
        <dbReference type="EMBL" id="KAJ9613144.1"/>
    </source>
</evidence>
<name>A0AA39CL49_9EURO</name>
<comment type="caution">
    <text evidence="1">The sequence shown here is derived from an EMBL/GenBank/DDBJ whole genome shotgun (WGS) entry which is preliminary data.</text>
</comment>
<evidence type="ECO:0000313" key="2">
    <source>
        <dbReference type="Proteomes" id="UP001172673"/>
    </source>
</evidence>
<reference evidence="1" key="1">
    <citation type="submission" date="2022-10" db="EMBL/GenBank/DDBJ databases">
        <title>Culturing micro-colonial fungi from biological soil crusts in the Mojave desert and describing Neophaeococcomyces mojavensis, and introducing the new genera and species Taxawa tesnikishii.</title>
        <authorList>
            <person name="Kurbessoian T."/>
            <person name="Stajich J.E."/>
        </authorList>
    </citation>
    <scope>NUCLEOTIDE SEQUENCE</scope>
    <source>
        <strain evidence="1">TK_41</strain>
    </source>
</reference>
<organism evidence="1 2">
    <name type="scientific">Cladophialophora chaetospira</name>
    <dbReference type="NCBI Taxonomy" id="386627"/>
    <lineage>
        <taxon>Eukaryota</taxon>
        <taxon>Fungi</taxon>
        <taxon>Dikarya</taxon>
        <taxon>Ascomycota</taxon>
        <taxon>Pezizomycotina</taxon>
        <taxon>Eurotiomycetes</taxon>
        <taxon>Chaetothyriomycetidae</taxon>
        <taxon>Chaetothyriales</taxon>
        <taxon>Herpotrichiellaceae</taxon>
        <taxon>Cladophialophora</taxon>
    </lineage>
</organism>
<proteinExistence type="predicted"/>
<accession>A0AA39CL49</accession>
<gene>
    <name evidence="1" type="ORF">H2200_003085</name>
</gene>
<sequence length="351" mass="41195">MATSEPPSSASDAGDTGNAMIDYDPGLGLLGRLPREIRDRIYEMYFERTELKWDLNSARQHPGLMLYPKRYPRNLLMASEDICAEARRFEYHDLCLVVWHREAWYPEVLAQRARHVRFEPGLVVTYEWLEDLLMEGCMEKLLDVIRPQLDWYPQLPQFFAKNTTEPSGERMQWLAVLRCRIITSDQPKSKLDHVDVVLHIAANPLRVEYVQYKNYRCPVLQNLKERRTFPDDLPARKIPPLDPFPKPWPTVDTLARYAQVVHRKIDPIRNFRSLNADACAAELEELLSHQRRRYAWPEIEFPVVGDGESIYARKRRFQWMKIDYRRRFAETLRAIGKATVRFVTGGKLGGH</sequence>
<dbReference type="EMBL" id="JAPDRK010000004">
    <property type="protein sequence ID" value="KAJ9613144.1"/>
    <property type="molecule type" value="Genomic_DNA"/>
</dbReference>
<protein>
    <submittedName>
        <fullName evidence="1">Uncharacterized protein</fullName>
    </submittedName>
</protein>